<reference evidence="5 6" key="1">
    <citation type="submission" date="2015-06" db="EMBL/GenBank/DDBJ databases">
        <title>Genome sequencing of Cronobacter sp. strain DJ34 isolated from petroleum contaminated sludge of Duliajan Oil Fields, Assam, India.</title>
        <authorList>
            <person name="Pal S."/>
            <person name="Banerjee T.D."/>
            <person name="Roy A."/>
            <person name="Sar P."/>
            <person name="Kazy S.K."/>
        </authorList>
    </citation>
    <scope>NUCLEOTIDE SEQUENCE [LARGE SCALE GENOMIC DNA]</scope>
    <source>
        <strain evidence="5 6">DJ34</strain>
    </source>
</reference>
<dbReference type="RefSeq" id="WP_048887198.1">
    <property type="nucleotide sequence ID" value="NZ_LFEJ01000003.1"/>
</dbReference>
<feature type="signal peptide" evidence="4">
    <location>
        <begin position="1"/>
        <end position="21"/>
    </location>
</feature>
<name>A0A0J8VT07_9ENTR</name>
<dbReference type="Gene3D" id="1.20.1600.10">
    <property type="entry name" value="Outer membrane efflux proteins (OEP)"/>
    <property type="match status" value="1"/>
</dbReference>
<gene>
    <name evidence="5" type="ORF">ACH50_01615</name>
</gene>
<dbReference type="InterPro" id="IPR003423">
    <property type="entry name" value="OMP_efflux"/>
</dbReference>
<dbReference type="SUPFAM" id="SSF56954">
    <property type="entry name" value="Outer membrane efflux proteins (OEP)"/>
    <property type="match status" value="1"/>
</dbReference>
<dbReference type="PATRIC" id="fig|1656095.3.peg.90"/>
<keyword evidence="6" id="KW-1185">Reference proteome</keyword>
<protein>
    <submittedName>
        <fullName evidence="5">Heavy metal RND transporter</fullName>
    </submittedName>
</protein>
<proteinExistence type="inferred from homology"/>
<dbReference type="InterPro" id="IPR010131">
    <property type="entry name" value="MdtP/NodT-like"/>
</dbReference>
<dbReference type="PANTHER" id="PTHR30203:SF24">
    <property type="entry name" value="BLR4935 PROTEIN"/>
    <property type="match status" value="1"/>
</dbReference>
<dbReference type="AlphaFoldDB" id="A0A0J8VT07"/>
<feature type="coiled-coil region" evidence="3">
    <location>
        <begin position="143"/>
        <end position="201"/>
    </location>
</feature>
<comment type="subcellular location">
    <subcellularLocation>
        <location evidence="1">Cell outer membrane</location>
        <topology evidence="1">Lipid-anchor</topology>
    </subcellularLocation>
</comment>
<dbReference type="GO" id="GO:0015562">
    <property type="term" value="F:efflux transmembrane transporter activity"/>
    <property type="evidence" value="ECO:0007669"/>
    <property type="project" value="InterPro"/>
</dbReference>
<evidence type="ECO:0000313" key="6">
    <source>
        <dbReference type="Proteomes" id="UP000037315"/>
    </source>
</evidence>
<dbReference type="PANTHER" id="PTHR30203">
    <property type="entry name" value="OUTER MEMBRANE CATION EFFLUX PROTEIN"/>
    <property type="match status" value="1"/>
</dbReference>
<dbReference type="GO" id="GO:0009279">
    <property type="term" value="C:cell outer membrane"/>
    <property type="evidence" value="ECO:0007669"/>
    <property type="project" value="UniProtKB-SubCell"/>
</dbReference>
<comment type="caution">
    <text evidence="5">The sequence shown here is derived from an EMBL/GenBank/DDBJ whole genome shotgun (WGS) entry which is preliminary data.</text>
</comment>
<organism evidence="5 6">
    <name type="scientific">Franconibacter pulveris</name>
    <dbReference type="NCBI Taxonomy" id="435910"/>
    <lineage>
        <taxon>Bacteria</taxon>
        <taxon>Pseudomonadati</taxon>
        <taxon>Pseudomonadota</taxon>
        <taxon>Gammaproteobacteria</taxon>
        <taxon>Enterobacterales</taxon>
        <taxon>Enterobacteriaceae</taxon>
        <taxon>Franconibacter</taxon>
    </lineage>
</organism>
<dbReference type="STRING" id="1121863.GCA_000621185_00465"/>
<sequence length="418" mass="45713">MKSKTLSLWLAGGVLACVCFAAEAAPWTLEQTLSAAQRYSAGLSASRNEERAWRAMADSARELPDPKLKVGIENVPVEGGNARRFTRDGMTMQRIGVMQEYVSGEKRERKAQTLIAESASVRAKADVILAALQRDAAQAWLDLALSQKALQAAQRLVVETERQLPAQKAGVGAGETSAASVVELQMALAALRDNVTLAERDVTLARTRLLQLTGEEITDARGPLPRYQRLPADPAALEQAVAQHPELALAAREAEVAKARSAQSAVAAKPDVGVEVWYGKRAQREEDMAGIMVTVDLPLFQGHRQQKDYAADLSRAYEANDKLAQVTRDEIARVRTLLAEYQAAQTLWTRQRQEIVPLQRQRLALLEAQYRAGESDIAAVLAARRDVLNSETSAISAEKTLASRWVALRYLTPEALAQ</sequence>
<keyword evidence="3" id="KW-0175">Coiled coil</keyword>
<accession>A0A0J8VT07</accession>
<feature type="chain" id="PRO_5005311237" evidence="4">
    <location>
        <begin position="22"/>
        <end position="418"/>
    </location>
</feature>
<dbReference type="Proteomes" id="UP000037315">
    <property type="component" value="Unassembled WGS sequence"/>
</dbReference>
<evidence type="ECO:0000256" key="2">
    <source>
        <dbReference type="ARBA" id="ARBA00007613"/>
    </source>
</evidence>
<evidence type="ECO:0000256" key="3">
    <source>
        <dbReference type="SAM" id="Coils"/>
    </source>
</evidence>
<evidence type="ECO:0000256" key="1">
    <source>
        <dbReference type="ARBA" id="ARBA00004459"/>
    </source>
</evidence>
<keyword evidence="4" id="KW-0732">Signal</keyword>
<comment type="similarity">
    <text evidence="2">Belongs to the outer membrane factor (OMF) (TC 1.B.17) family.</text>
</comment>
<evidence type="ECO:0000256" key="4">
    <source>
        <dbReference type="SAM" id="SignalP"/>
    </source>
</evidence>
<evidence type="ECO:0000313" key="5">
    <source>
        <dbReference type="EMBL" id="KMV36137.1"/>
    </source>
</evidence>
<dbReference type="EMBL" id="LFEJ01000003">
    <property type="protein sequence ID" value="KMV36137.1"/>
    <property type="molecule type" value="Genomic_DNA"/>
</dbReference>
<dbReference type="PROSITE" id="PS51257">
    <property type="entry name" value="PROKAR_LIPOPROTEIN"/>
    <property type="match status" value="1"/>
</dbReference>
<dbReference type="OrthoDB" id="5607838at2"/>
<dbReference type="Pfam" id="PF02321">
    <property type="entry name" value="OEP"/>
    <property type="match status" value="1"/>
</dbReference>